<dbReference type="EMBL" id="FNSD01000001">
    <property type="protein sequence ID" value="SEC62816.1"/>
    <property type="molecule type" value="Genomic_DNA"/>
</dbReference>
<dbReference type="PANTHER" id="PTHR31284">
    <property type="entry name" value="ACID PHOSPHATASE-LIKE PROTEIN"/>
    <property type="match status" value="1"/>
</dbReference>
<dbReference type="Pfam" id="PF03767">
    <property type="entry name" value="Acid_phosphat_B"/>
    <property type="match status" value="1"/>
</dbReference>
<dbReference type="InterPro" id="IPR023214">
    <property type="entry name" value="HAD_sf"/>
</dbReference>
<evidence type="ECO:0000313" key="4">
    <source>
        <dbReference type="Proteomes" id="UP000182409"/>
    </source>
</evidence>
<protein>
    <submittedName>
        <fullName evidence="3">HAD superfamily, subfamily IIIB (Acid phosphatase)</fullName>
    </submittedName>
</protein>
<sequence>MRRSLTGVLTLAMIWSSVAHAQAAGHPPTCPNLRRAPTHPTASQMLAVQEQAAADPTVILAPEPLGNIGVLRYALRDYADCTGDAGCYWTDLDAQTKRALNALEDGVKASPRGAKLALVLDIDETSLSSYCEAVAEDFGYIPDRWEKWIVSNEAVIPIAGTVRLAKRAQELGVSVFFITGRPEAQRAATEANLTAAGYAGWKHLSLKQPGIVYASTGAYKAAERARIKADGYTLLLNMGDQWNDLQGEPMALHSVKLPNPFYYLP</sequence>
<evidence type="ECO:0000313" key="3">
    <source>
        <dbReference type="EMBL" id="SEC62816.1"/>
    </source>
</evidence>
<dbReference type="InterPro" id="IPR036412">
    <property type="entry name" value="HAD-like_sf"/>
</dbReference>
<dbReference type="SUPFAM" id="SSF56784">
    <property type="entry name" value="HAD-like"/>
    <property type="match status" value="1"/>
</dbReference>
<feature type="signal peptide" evidence="2">
    <location>
        <begin position="1"/>
        <end position="21"/>
    </location>
</feature>
<reference evidence="3 4" key="1">
    <citation type="submission" date="2016-10" db="EMBL/GenBank/DDBJ databases">
        <authorList>
            <person name="de Groot N.N."/>
        </authorList>
    </citation>
    <scope>NUCLEOTIDE SEQUENCE [LARGE SCALE GENOMIC DNA]</scope>
    <source>
        <strain evidence="3 4">AB35.6</strain>
    </source>
</reference>
<dbReference type="PANTHER" id="PTHR31284:SF10">
    <property type="entry name" value="ACID PHOSPHATASE-LIKE PROTEIN"/>
    <property type="match status" value="1"/>
</dbReference>
<name>A0A1H4U247_9BACT</name>
<dbReference type="RefSeq" id="WP_074655605.1">
    <property type="nucleotide sequence ID" value="NZ_FNSD01000001.1"/>
</dbReference>
<gene>
    <name evidence="3" type="ORF">SAMN05443244_3933</name>
</gene>
<feature type="chain" id="PRO_5010311099" evidence="2">
    <location>
        <begin position="22"/>
        <end position="265"/>
    </location>
</feature>
<evidence type="ECO:0000256" key="1">
    <source>
        <dbReference type="ARBA" id="ARBA00022729"/>
    </source>
</evidence>
<accession>A0A1H4U247</accession>
<organism evidence="3 4">
    <name type="scientific">Terriglobus roseus</name>
    <dbReference type="NCBI Taxonomy" id="392734"/>
    <lineage>
        <taxon>Bacteria</taxon>
        <taxon>Pseudomonadati</taxon>
        <taxon>Acidobacteriota</taxon>
        <taxon>Terriglobia</taxon>
        <taxon>Terriglobales</taxon>
        <taxon>Acidobacteriaceae</taxon>
        <taxon>Terriglobus</taxon>
    </lineage>
</organism>
<dbReference type="OrthoDB" id="193314at2"/>
<proteinExistence type="predicted"/>
<dbReference type="Gene3D" id="3.40.50.1000">
    <property type="entry name" value="HAD superfamily/HAD-like"/>
    <property type="match status" value="1"/>
</dbReference>
<keyword evidence="1 2" id="KW-0732">Signal</keyword>
<evidence type="ECO:0000256" key="2">
    <source>
        <dbReference type="SAM" id="SignalP"/>
    </source>
</evidence>
<dbReference type="AlphaFoldDB" id="A0A1H4U247"/>
<dbReference type="InterPro" id="IPR005519">
    <property type="entry name" value="Acid_phosphat_B-like"/>
</dbReference>
<dbReference type="Proteomes" id="UP000182409">
    <property type="component" value="Unassembled WGS sequence"/>
</dbReference>